<accession>A0A852W2R9</accession>
<dbReference type="GO" id="GO:0008422">
    <property type="term" value="F:beta-glucosidase activity"/>
    <property type="evidence" value="ECO:0007669"/>
    <property type="project" value="UniProtKB-EC"/>
</dbReference>
<organism evidence="4 5">
    <name type="scientific">Pseudonocardia alni</name>
    <name type="common">Amycolata alni</name>
    <dbReference type="NCBI Taxonomy" id="33907"/>
    <lineage>
        <taxon>Bacteria</taxon>
        <taxon>Bacillati</taxon>
        <taxon>Actinomycetota</taxon>
        <taxon>Actinomycetes</taxon>
        <taxon>Pseudonocardiales</taxon>
        <taxon>Pseudonocardiaceae</taxon>
        <taxon>Pseudonocardia</taxon>
    </lineage>
</organism>
<dbReference type="GO" id="GO:0005975">
    <property type="term" value="P:carbohydrate metabolic process"/>
    <property type="evidence" value="ECO:0007669"/>
    <property type="project" value="InterPro"/>
</dbReference>
<sequence length="817" mass="85489">MTTEPVLRAPRLVALREELTLAEKVGLVTGATMWSTREVPRIGLRRMTFSDGPSGVRGEVWDERRPSLCLPSASALAASWDPGLVARAGTVLAGQAVERGVDVVLGPTINLHRSPRGGRHFEAYSEDPFLTGRTAAAYVAGLQAAGVAACPKHFVGNDSETERQTVDIRVGDRALHEVYLAPFEAAVRAGAWVVMSSYNRVGGTTMTESPLLAEPLKGEWGFDGVVVSDWTAVRSVASASAAQDLAMPGPAGVWAEGLLDAVTAGVVDERVLDDKVDRLLLLAARVGALDGGPARPAPPSVGDGRATAREIAREGLVLLDNDGLLPLGPDADLDIVVVGQAAVHPRIQGGGSATVVPDRVVTPLDGITAALRRSRVTHVLGAANDQVQPLDPDRVTDPVTGGPGVRVRLLDEHDRPLLDELRHTTALTWFGGDAPVARSSTVEVSVRWTPRDGGPARIGFAGVGDGHLTLDGTTVLRARVEPEGHPIESVLVPPGTSTAVEVRAGVPVELVLRFRPSERKESLANATGVTLGAVTSAQEPQRLIAEAAQRAARADVAVVCVGTDAGAEAEGRDRRDLRLPGHQDELVRAVAAANPRTVVVVGSGAPVLTPWRDEVAAVLLSWFAGQEGGTALGEVLAGVAEPGGRLPTTWPAAEADVPVLDVRPVDGVLDYAEGVHVGHRGWLRSGAVPAWPFGHGLGYTTWEVGELRVPERHDARGPGPLRLATAVANTGDRPGKCVLQVYASRPAGGPGYPARTLVGYAVVRSGPGVTVPVEIDVEPRELARRAGDGWVVDPGPLCLAVGRSVTDLPVHATVELV</sequence>
<evidence type="ECO:0000313" key="5">
    <source>
        <dbReference type="Proteomes" id="UP000549695"/>
    </source>
</evidence>
<dbReference type="InterPro" id="IPR001764">
    <property type="entry name" value="Glyco_hydro_3_N"/>
</dbReference>
<dbReference type="InterPro" id="IPR002772">
    <property type="entry name" value="Glyco_hydro_3_C"/>
</dbReference>
<dbReference type="Gene3D" id="3.20.20.300">
    <property type="entry name" value="Glycoside hydrolase, family 3, N-terminal domain"/>
    <property type="match status" value="1"/>
</dbReference>
<keyword evidence="4" id="KW-0326">Glycosidase</keyword>
<dbReference type="InterPro" id="IPR050288">
    <property type="entry name" value="Cellulose_deg_GH3"/>
</dbReference>
<evidence type="ECO:0000256" key="2">
    <source>
        <dbReference type="ARBA" id="ARBA00022801"/>
    </source>
</evidence>
<dbReference type="InterPro" id="IPR036881">
    <property type="entry name" value="Glyco_hydro_3_C_sf"/>
</dbReference>
<dbReference type="Pfam" id="PF00933">
    <property type="entry name" value="Glyco_hydro_3"/>
    <property type="match status" value="1"/>
</dbReference>
<dbReference type="SMART" id="SM01217">
    <property type="entry name" value="Fn3_like"/>
    <property type="match status" value="1"/>
</dbReference>
<protein>
    <submittedName>
        <fullName evidence="4">Beta-glucosidase</fullName>
        <ecNumber evidence="4">3.2.1.21</ecNumber>
    </submittedName>
</protein>
<evidence type="ECO:0000256" key="1">
    <source>
        <dbReference type="ARBA" id="ARBA00005336"/>
    </source>
</evidence>
<dbReference type="SUPFAM" id="SSF51445">
    <property type="entry name" value="(Trans)glycosidases"/>
    <property type="match status" value="1"/>
</dbReference>
<keyword evidence="2 4" id="KW-0378">Hydrolase</keyword>
<dbReference type="EMBL" id="JACCCZ010000001">
    <property type="protein sequence ID" value="NYG03303.1"/>
    <property type="molecule type" value="Genomic_DNA"/>
</dbReference>
<comment type="caution">
    <text evidence="4">The sequence shown here is derived from an EMBL/GenBank/DDBJ whole genome shotgun (WGS) entry which is preliminary data.</text>
</comment>
<dbReference type="Pfam" id="PF14310">
    <property type="entry name" value="Fn3-like"/>
    <property type="match status" value="1"/>
</dbReference>
<proteinExistence type="inferred from homology"/>
<dbReference type="PRINTS" id="PR00133">
    <property type="entry name" value="GLHYDRLASE3"/>
</dbReference>
<dbReference type="SUPFAM" id="SSF52279">
    <property type="entry name" value="Beta-D-glucan exohydrolase, C-terminal domain"/>
    <property type="match status" value="1"/>
</dbReference>
<dbReference type="Gene3D" id="2.60.40.10">
    <property type="entry name" value="Immunoglobulins"/>
    <property type="match status" value="1"/>
</dbReference>
<dbReference type="EC" id="3.2.1.21" evidence="4"/>
<dbReference type="RefSeq" id="WP_312888729.1">
    <property type="nucleotide sequence ID" value="NZ_BAAAJZ010000003.1"/>
</dbReference>
<dbReference type="Gene3D" id="3.40.50.1700">
    <property type="entry name" value="Glycoside hydrolase family 3 C-terminal domain"/>
    <property type="match status" value="1"/>
</dbReference>
<dbReference type="PANTHER" id="PTHR42715:SF10">
    <property type="entry name" value="BETA-GLUCOSIDASE"/>
    <property type="match status" value="1"/>
</dbReference>
<dbReference type="AlphaFoldDB" id="A0A852W2R9"/>
<dbReference type="Gene3D" id="2.60.120.260">
    <property type="entry name" value="Galactose-binding domain-like"/>
    <property type="match status" value="1"/>
</dbReference>
<feature type="domain" description="PA14" evidence="3">
    <location>
        <begin position="400"/>
        <end position="548"/>
    </location>
</feature>
<evidence type="ECO:0000259" key="3">
    <source>
        <dbReference type="PROSITE" id="PS51820"/>
    </source>
</evidence>
<dbReference type="GeneID" id="98053300"/>
<dbReference type="InterPro" id="IPR013783">
    <property type="entry name" value="Ig-like_fold"/>
</dbReference>
<evidence type="ECO:0000313" key="4">
    <source>
        <dbReference type="EMBL" id="NYG03303.1"/>
    </source>
</evidence>
<dbReference type="PANTHER" id="PTHR42715">
    <property type="entry name" value="BETA-GLUCOSIDASE"/>
    <property type="match status" value="1"/>
</dbReference>
<reference evidence="4 5" key="1">
    <citation type="submission" date="2020-07" db="EMBL/GenBank/DDBJ databases">
        <title>Sequencing the genomes of 1000 actinobacteria strains.</title>
        <authorList>
            <person name="Klenk H.-P."/>
        </authorList>
    </citation>
    <scope>NUCLEOTIDE SEQUENCE [LARGE SCALE GENOMIC DNA]</scope>
    <source>
        <strain evidence="4 5">DSM 44749</strain>
    </source>
</reference>
<name>A0A852W2R9_PSEA5</name>
<dbReference type="InterPro" id="IPR037524">
    <property type="entry name" value="PA14/GLEYA"/>
</dbReference>
<dbReference type="Pfam" id="PF01915">
    <property type="entry name" value="Glyco_hydro_3_C"/>
    <property type="match status" value="1"/>
</dbReference>
<dbReference type="InterPro" id="IPR017853">
    <property type="entry name" value="GH"/>
</dbReference>
<dbReference type="InterPro" id="IPR026891">
    <property type="entry name" value="Fn3-like"/>
</dbReference>
<dbReference type="Proteomes" id="UP000549695">
    <property type="component" value="Unassembled WGS sequence"/>
</dbReference>
<comment type="similarity">
    <text evidence="1">Belongs to the glycosyl hydrolase 3 family.</text>
</comment>
<dbReference type="PROSITE" id="PS51820">
    <property type="entry name" value="PA14"/>
    <property type="match status" value="1"/>
</dbReference>
<keyword evidence="5" id="KW-1185">Reference proteome</keyword>
<dbReference type="InterPro" id="IPR036962">
    <property type="entry name" value="Glyco_hydro_3_N_sf"/>
</dbReference>
<gene>
    <name evidence="4" type="ORF">HDA37_003588</name>
</gene>